<gene>
    <name evidence="1" type="ordered locus">Sfla_0171</name>
</gene>
<name>A0A8D3WC17_STRFA</name>
<protein>
    <submittedName>
        <fullName evidence="1">Uncharacterized protein</fullName>
    </submittedName>
</protein>
<accession>A0A8D3WC17</accession>
<evidence type="ECO:0000313" key="2">
    <source>
        <dbReference type="Proteomes" id="UP000002066"/>
    </source>
</evidence>
<evidence type="ECO:0000313" key="1">
    <source>
        <dbReference type="EMBL" id="ADW01639.1"/>
    </source>
</evidence>
<dbReference type="EMBL" id="CP002475">
    <property type="protein sequence ID" value="ADW01639.1"/>
    <property type="molecule type" value="Genomic_DNA"/>
</dbReference>
<reference evidence="1 2" key="1">
    <citation type="submission" date="2011-01" db="EMBL/GenBank/DDBJ databases">
        <title>Complete sequence of chromosome of Streptomyces flavogriseus ATCC 33331.</title>
        <authorList>
            <consortium name="US DOE Joint Genome Institute"/>
            <person name="Lucas S."/>
            <person name="Copeland A."/>
            <person name="Lapidus A."/>
            <person name="Cheng J.-F."/>
            <person name="Goodwin L."/>
            <person name="Pitluck S."/>
            <person name="Davenport K."/>
            <person name="Detter J.C."/>
            <person name="Han C."/>
            <person name="Tapia R."/>
            <person name="Land M."/>
            <person name="Hauser L."/>
            <person name="Kyrpides N."/>
            <person name="Ivanova N."/>
            <person name="Ovchinnikova G."/>
            <person name="Pagani I."/>
            <person name="Brumm P."/>
            <person name="Mead D."/>
            <person name="Woyke T."/>
        </authorList>
    </citation>
    <scope>NUCLEOTIDE SEQUENCE [LARGE SCALE GENOMIC DNA]</scope>
    <source>
        <strain evidence="2">ATCC 33331 / IAF-45CD</strain>
    </source>
</reference>
<dbReference type="Proteomes" id="UP000002066">
    <property type="component" value="Chromosome"/>
</dbReference>
<proteinExistence type="predicted"/>
<dbReference type="OrthoDB" id="4208495at2"/>
<organism evidence="1 2">
    <name type="scientific">Streptomyces pratensis (strain ATCC 33331 / IAF-45CD)</name>
    <dbReference type="NCBI Taxonomy" id="591167"/>
    <lineage>
        <taxon>Bacteria</taxon>
        <taxon>Bacillati</taxon>
        <taxon>Actinomycetota</taxon>
        <taxon>Actinomycetes</taxon>
        <taxon>Kitasatosporales</taxon>
        <taxon>Streptomycetaceae</taxon>
        <taxon>Streptomyces</taxon>
    </lineage>
</organism>
<dbReference type="AlphaFoldDB" id="A0A8D3WC17"/>
<dbReference type="KEGG" id="sfa:Sfla_0171"/>
<sequence length="120" mass="12496">MGRVSSVEDSLGHLLQVPGVTGVSLVDAVSGLSYGAAGPQNLGVDECGRLAVLIDERLHSAGAEGELETVVVTGARHQLVLRVLPGFGDPLLLAVALERERANLALVLRHLDVFPAREAA</sequence>